<keyword evidence="3" id="KW-1185">Reference proteome</keyword>
<accession>A0AAD6YBA7</accession>
<dbReference type="AlphaFoldDB" id="A0AAD6YBA7"/>
<gene>
    <name evidence="2" type="ORF">GGX14DRAFT_393897</name>
</gene>
<protein>
    <submittedName>
        <fullName evidence="2">Uncharacterized protein</fullName>
    </submittedName>
</protein>
<sequence length="113" mass="12376">MSVVMLCPTLGLSFSCPPAFSYRVPFLFFPNYPCTNGFAASSSQPWLSPDPTQRCGPPLPKSGLNDETYATSLPTAHMSTVTPFSVHSFPDRLPVLTIQRPAHVHKHKVSCRA</sequence>
<feature type="region of interest" description="Disordered" evidence="1">
    <location>
        <begin position="41"/>
        <end position="61"/>
    </location>
</feature>
<proteinExistence type="predicted"/>
<evidence type="ECO:0000313" key="2">
    <source>
        <dbReference type="EMBL" id="KAJ7211572.1"/>
    </source>
</evidence>
<reference evidence="2" key="1">
    <citation type="submission" date="2023-03" db="EMBL/GenBank/DDBJ databases">
        <title>Massive genome expansion in bonnet fungi (Mycena s.s.) driven by repeated elements and novel gene families across ecological guilds.</title>
        <authorList>
            <consortium name="Lawrence Berkeley National Laboratory"/>
            <person name="Harder C.B."/>
            <person name="Miyauchi S."/>
            <person name="Viragh M."/>
            <person name="Kuo A."/>
            <person name="Thoen E."/>
            <person name="Andreopoulos B."/>
            <person name="Lu D."/>
            <person name="Skrede I."/>
            <person name="Drula E."/>
            <person name="Henrissat B."/>
            <person name="Morin E."/>
            <person name="Kohler A."/>
            <person name="Barry K."/>
            <person name="LaButti K."/>
            <person name="Morin E."/>
            <person name="Salamov A."/>
            <person name="Lipzen A."/>
            <person name="Mereny Z."/>
            <person name="Hegedus B."/>
            <person name="Baldrian P."/>
            <person name="Stursova M."/>
            <person name="Weitz H."/>
            <person name="Taylor A."/>
            <person name="Grigoriev I.V."/>
            <person name="Nagy L.G."/>
            <person name="Martin F."/>
            <person name="Kauserud H."/>
        </authorList>
    </citation>
    <scope>NUCLEOTIDE SEQUENCE</scope>
    <source>
        <strain evidence="2">9144</strain>
    </source>
</reference>
<evidence type="ECO:0000313" key="3">
    <source>
        <dbReference type="Proteomes" id="UP001219525"/>
    </source>
</evidence>
<name>A0AAD6YBA7_9AGAR</name>
<dbReference type="Proteomes" id="UP001219525">
    <property type="component" value="Unassembled WGS sequence"/>
</dbReference>
<evidence type="ECO:0000256" key="1">
    <source>
        <dbReference type="SAM" id="MobiDB-lite"/>
    </source>
</evidence>
<organism evidence="2 3">
    <name type="scientific">Mycena pura</name>
    <dbReference type="NCBI Taxonomy" id="153505"/>
    <lineage>
        <taxon>Eukaryota</taxon>
        <taxon>Fungi</taxon>
        <taxon>Dikarya</taxon>
        <taxon>Basidiomycota</taxon>
        <taxon>Agaricomycotina</taxon>
        <taxon>Agaricomycetes</taxon>
        <taxon>Agaricomycetidae</taxon>
        <taxon>Agaricales</taxon>
        <taxon>Marasmiineae</taxon>
        <taxon>Mycenaceae</taxon>
        <taxon>Mycena</taxon>
    </lineage>
</organism>
<dbReference type="EMBL" id="JARJCW010000025">
    <property type="protein sequence ID" value="KAJ7211572.1"/>
    <property type="molecule type" value="Genomic_DNA"/>
</dbReference>
<comment type="caution">
    <text evidence="2">The sequence shown here is derived from an EMBL/GenBank/DDBJ whole genome shotgun (WGS) entry which is preliminary data.</text>
</comment>